<evidence type="ECO:0000313" key="3">
    <source>
        <dbReference type="Proteomes" id="UP000799757"/>
    </source>
</evidence>
<evidence type="ECO:0000313" key="2">
    <source>
        <dbReference type="EMBL" id="KAF2797155.1"/>
    </source>
</evidence>
<accession>A0A6A6XMJ3</accession>
<feature type="region of interest" description="Disordered" evidence="1">
    <location>
        <begin position="218"/>
        <end position="243"/>
    </location>
</feature>
<dbReference type="EMBL" id="MU001813">
    <property type="protein sequence ID" value="KAF2797155.1"/>
    <property type="molecule type" value="Genomic_DNA"/>
</dbReference>
<dbReference type="AlphaFoldDB" id="A0A6A6XMJ3"/>
<evidence type="ECO:0000256" key="1">
    <source>
        <dbReference type="SAM" id="MobiDB-lite"/>
    </source>
</evidence>
<protein>
    <submittedName>
        <fullName evidence="2">Uncharacterized protein</fullName>
    </submittedName>
</protein>
<dbReference type="Proteomes" id="UP000799757">
    <property type="component" value="Unassembled WGS sequence"/>
</dbReference>
<proteinExistence type="predicted"/>
<feature type="region of interest" description="Disordered" evidence="1">
    <location>
        <begin position="69"/>
        <end position="96"/>
    </location>
</feature>
<gene>
    <name evidence="2" type="ORF">K505DRAFT_334551</name>
</gene>
<reference evidence="2" key="1">
    <citation type="journal article" date="2020" name="Stud. Mycol.">
        <title>101 Dothideomycetes genomes: a test case for predicting lifestyles and emergence of pathogens.</title>
        <authorList>
            <person name="Haridas S."/>
            <person name="Albert R."/>
            <person name="Binder M."/>
            <person name="Bloem J."/>
            <person name="Labutti K."/>
            <person name="Salamov A."/>
            <person name="Andreopoulos B."/>
            <person name="Baker S."/>
            <person name="Barry K."/>
            <person name="Bills G."/>
            <person name="Bluhm B."/>
            <person name="Cannon C."/>
            <person name="Castanera R."/>
            <person name="Culley D."/>
            <person name="Daum C."/>
            <person name="Ezra D."/>
            <person name="Gonzalez J."/>
            <person name="Henrissat B."/>
            <person name="Kuo A."/>
            <person name="Liang C."/>
            <person name="Lipzen A."/>
            <person name="Lutzoni F."/>
            <person name="Magnuson J."/>
            <person name="Mondo S."/>
            <person name="Nolan M."/>
            <person name="Ohm R."/>
            <person name="Pangilinan J."/>
            <person name="Park H.-J."/>
            <person name="Ramirez L."/>
            <person name="Alfaro M."/>
            <person name="Sun H."/>
            <person name="Tritt A."/>
            <person name="Yoshinaga Y."/>
            <person name="Zwiers L.-H."/>
            <person name="Turgeon B."/>
            <person name="Goodwin S."/>
            <person name="Spatafora J."/>
            <person name="Crous P."/>
            <person name="Grigoriev I."/>
        </authorList>
    </citation>
    <scope>NUCLEOTIDE SEQUENCE</scope>
    <source>
        <strain evidence="2">CBS 109.77</strain>
    </source>
</reference>
<sequence length="243" mass="25717">MSRWAFVGCRWRPGLFSSKQWGARVSLISCAAERRAVGEAIYRRRGRATALREPGVGLGGTLYACPAAGHGRAHPPEADGPLSRPANGRPGSAAGRACPDSIDGACPRKSAAASLIPHEDCASPYQAAVSTADRPHASTRDEAIEQGRVSALLGCEADDLCSALAHCFVSLCCVGEGPATRFLSLQGQGRPDQPHARLCVRLFLRRLKPPAARQLHATHALATPQLDIKKGASPSNRSRSRDS</sequence>
<name>A0A6A6XMJ3_9PLEO</name>
<keyword evidence="3" id="KW-1185">Reference proteome</keyword>
<organism evidence="2 3">
    <name type="scientific">Melanomma pulvis-pyrius CBS 109.77</name>
    <dbReference type="NCBI Taxonomy" id="1314802"/>
    <lineage>
        <taxon>Eukaryota</taxon>
        <taxon>Fungi</taxon>
        <taxon>Dikarya</taxon>
        <taxon>Ascomycota</taxon>
        <taxon>Pezizomycotina</taxon>
        <taxon>Dothideomycetes</taxon>
        <taxon>Pleosporomycetidae</taxon>
        <taxon>Pleosporales</taxon>
        <taxon>Melanommataceae</taxon>
        <taxon>Melanomma</taxon>
    </lineage>
</organism>